<evidence type="ECO:0000313" key="3">
    <source>
        <dbReference type="EMBL" id="VZH86291.1"/>
    </source>
</evidence>
<keyword evidence="2" id="KW-0472">Membrane</keyword>
<dbReference type="RefSeq" id="WP_155874316.1">
    <property type="nucleotide sequence ID" value="NZ_JAUELY010000007.1"/>
</dbReference>
<protein>
    <recommendedName>
        <fullName evidence="5">DUF2613 domain-containing protein</fullName>
    </recommendedName>
</protein>
<dbReference type="Pfam" id="PF11021">
    <property type="entry name" value="DUF2613"/>
    <property type="match status" value="1"/>
</dbReference>
<name>A0A6I8MIT7_9CORY</name>
<evidence type="ECO:0008006" key="5">
    <source>
        <dbReference type="Google" id="ProtNLM"/>
    </source>
</evidence>
<reference evidence="3 4" key="1">
    <citation type="submission" date="2019-11" db="EMBL/GenBank/DDBJ databases">
        <authorList>
            <person name="Brisse S."/>
        </authorList>
    </citation>
    <scope>NUCLEOTIDE SEQUENCE [LARGE SCALE GENOMIC DNA]</scope>
    <source>
        <strain evidence="3">FRC0190</strain>
    </source>
</reference>
<dbReference type="Proteomes" id="UP000423525">
    <property type="component" value="Chromosome"/>
</dbReference>
<keyword evidence="2" id="KW-0812">Transmembrane</keyword>
<dbReference type="KEGG" id="crf:FRC0190_02209"/>
<dbReference type="InterPro" id="IPR022566">
    <property type="entry name" value="DUF2613"/>
</dbReference>
<evidence type="ECO:0000256" key="1">
    <source>
        <dbReference type="SAM" id="MobiDB-lite"/>
    </source>
</evidence>
<evidence type="ECO:0000256" key="2">
    <source>
        <dbReference type="SAM" id="Phobius"/>
    </source>
</evidence>
<sequence>MAFDSDSLNRRTLGPAVASAVLGIALGVVAVIGASMLDSSPQGTHVSSDDALLGDPEYGSRN</sequence>
<evidence type="ECO:0000313" key="4">
    <source>
        <dbReference type="Proteomes" id="UP000423525"/>
    </source>
</evidence>
<feature type="region of interest" description="Disordered" evidence="1">
    <location>
        <begin position="39"/>
        <end position="62"/>
    </location>
</feature>
<organism evidence="3 4">
    <name type="scientific">Corynebacterium rouxii</name>
    <dbReference type="NCBI Taxonomy" id="2719119"/>
    <lineage>
        <taxon>Bacteria</taxon>
        <taxon>Bacillati</taxon>
        <taxon>Actinomycetota</taxon>
        <taxon>Actinomycetes</taxon>
        <taxon>Mycobacteriales</taxon>
        <taxon>Corynebacteriaceae</taxon>
        <taxon>Corynebacterium</taxon>
    </lineage>
</organism>
<keyword evidence="2" id="KW-1133">Transmembrane helix</keyword>
<dbReference type="EMBL" id="LR738855">
    <property type="protein sequence ID" value="VZH86291.1"/>
    <property type="molecule type" value="Genomic_DNA"/>
</dbReference>
<gene>
    <name evidence="3" type="ORF">FRC0190_02209</name>
</gene>
<accession>A0A6I8MIT7</accession>
<dbReference type="AlphaFoldDB" id="A0A6I8MIT7"/>
<feature type="transmembrane region" description="Helical" evidence="2">
    <location>
        <begin position="12"/>
        <end position="37"/>
    </location>
</feature>
<proteinExistence type="predicted"/>